<evidence type="ECO:0000259" key="10">
    <source>
        <dbReference type="PROSITE" id="PS50109"/>
    </source>
</evidence>
<dbReference type="InterPro" id="IPR036097">
    <property type="entry name" value="HisK_dim/P_sf"/>
</dbReference>
<dbReference type="SMART" id="SM00387">
    <property type="entry name" value="HATPase_c"/>
    <property type="match status" value="1"/>
</dbReference>
<dbReference type="EC" id="2.7.13.3" evidence="2"/>
<dbReference type="GO" id="GO:0000155">
    <property type="term" value="F:phosphorelay sensor kinase activity"/>
    <property type="evidence" value="ECO:0007669"/>
    <property type="project" value="InterPro"/>
</dbReference>
<dbReference type="NCBIfam" id="TIGR00229">
    <property type="entry name" value="sensory_box"/>
    <property type="match status" value="1"/>
</dbReference>
<dbReference type="Pfam" id="PF00989">
    <property type="entry name" value="PAS"/>
    <property type="match status" value="1"/>
</dbReference>
<dbReference type="SMART" id="SM00388">
    <property type="entry name" value="HisKA"/>
    <property type="match status" value="1"/>
</dbReference>
<feature type="domain" description="PAC" evidence="12">
    <location>
        <begin position="128"/>
        <end position="181"/>
    </location>
</feature>
<evidence type="ECO:0000256" key="8">
    <source>
        <dbReference type="ARBA" id="ARBA00023012"/>
    </source>
</evidence>
<keyword evidence="3" id="KW-0597">Phosphoprotein</keyword>
<dbReference type="PROSITE" id="PS50112">
    <property type="entry name" value="PAS"/>
    <property type="match status" value="1"/>
</dbReference>
<dbReference type="PANTHER" id="PTHR43065:SF10">
    <property type="entry name" value="PEROXIDE STRESS-ACTIVATED HISTIDINE KINASE MAK3"/>
    <property type="match status" value="1"/>
</dbReference>
<keyword evidence="8" id="KW-0902">Two-component regulatory system</keyword>
<dbReference type="InterPro" id="IPR036890">
    <property type="entry name" value="HATPase_C_sf"/>
</dbReference>
<gene>
    <name evidence="13" type="ORF">C4532_04510</name>
</gene>
<dbReference type="CDD" id="cd00082">
    <property type="entry name" value="HisKA"/>
    <property type="match status" value="1"/>
</dbReference>
<dbReference type="SUPFAM" id="SSF55874">
    <property type="entry name" value="ATPase domain of HSP90 chaperone/DNA topoisomerase II/histidine kinase"/>
    <property type="match status" value="1"/>
</dbReference>
<feature type="coiled-coil region" evidence="9">
    <location>
        <begin position="27"/>
        <end position="58"/>
    </location>
</feature>
<dbReference type="InterPro" id="IPR013767">
    <property type="entry name" value="PAS_fold"/>
</dbReference>
<evidence type="ECO:0000259" key="12">
    <source>
        <dbReference type="PROSITE" id="PS50113"/>
    </source>
</evidence>
<dbReference type="Pfam" id="PF00512">
    <property type="entry name" value="HisKA"/>
    <property type="match status" value="1"/>
</dbReference>
<keyword evidence="5" id="KW-0547">Nucleotide-binding</keyword>
<dbReference type="Gene3D" id="3.30.450.20">
    <property type="entry name" value="PAS domain"/>
    <property type="match status" value="1"/>
</dbReference>
<dbReference type="PROSITE" id="PS50109">
    <property type="entry name" value="HIS_KIN"/>
    <property type="match status" value="1"/>
</dbReference>
<feature type="domain" description="Histidine kinase" evidence="10">
    <location>
        <begin position="194"/>
        <end position="416"/>
    </location>
</feature>
<keyword evidence="7" id="KW-0067">ATP-binding</keyword>
<evidence type="ECO:0000256" key="7">
    <source>
        <dbReference type="ARBA" id="ARBA00022840"/>
    </source>
</evidence>
<protein>
    <recommendedName>
        <fullName evidence="2">histidine kinase</fullName>
        <ecNumber evidence="2">2.7.13.3</ecNumber>
    </recommendedName>
</protein>
<name>A0A419F4K2_9BACT</name>
<dbReference type="InterPro" id="IPR005467">
    <property type="entry name" value="His_kinase_dom"/>
</dbReference>
<dbReference type="PANTHER" id="PTHR43065">
    <property type="entry name" value="SENSOR HISTIDINE KINASE"/>
    <property type="match status" value="1"/>
</dbReference>
<dbReference type="GO" id="GO:0006355">
    <property type="term" value="P:regulation of DNA-templated transcription"/>
    <property type="evidence" value="ECO:0007669"/>
    <property type="project" value="InterPro"/>
</dbReference>
<dbReference type="InterPro" id="IPR035965">
    <property type="entry name" value="PAS-like_dom_sf"/>
</dbReference>
<keyword evidence="9" id="KW-0175">Coiled coil</keyword>
<dbReference type="SMART" id="SM00091">
    <property type="entry name" value="PAS"/>
    <property type="match status" value="1"/>
</dbReference>
<dbReference type="EMBL" id="QZKI01000028">
    <property type="protein sequence ID" value="RJP73372.1"/>
    <property type="molecule type" value="Genomic_DNA"/>
</dbReference>
<comment type="caution">
    <text evidence="13">The sequence shown here is derived from an EMBL/GenBank/DDBJ whole genome shotgun (WGS) entry which is preliminary data.</text>
</comment>
<dbReference type="InterPro" id="IPR003661">
    <property type="entry name" value="HisK_dim/P_dom"/>
</dbReference>
<dbReference type="Gene3D" id="1.10.287.130">
    <property type="match status" value="1"/>
</dbReference>
<accession>A0A419F4K2</accession>
<dbReference type="InterPro" id="IPR003594">
    <property type="entry name" value="HATPase_dom"/>
</dbReference>
<evidence type="ECO:0000256" key="9">
    <source>
        <dbReference type="SAM" id="Coils"/>
    </source>
</evidence>
<dbReference type="PRINTS" id="PR00344">
    <property type="entry name" value="BCTRLSENSOR"/>
</dbReference>
<evidence type="ECO:0000313" key="13">
    <source>
        <dbReference type="EMBL" id="RJP73372.1"/>
    </source>
</evidence>
<comment type="catalytic activity">
    <reaction evidence="1">
        <text>ATP + protein L-histidine = ADP + protein N-phospho-L-histidine.</text>
        <dbReference type="EC" id="2.7.13.3"/>
    </reaction>
</comment>
<evidence type="ECO:0000256" key="3">
    <source>
        <dbReference type="ARBA" id="ARBA00022553"/>
    </source>
</evidence>
<evidence type="ECO:0000313" key="14">
    <source>
        <dbReference type="Proteomes" id="UP000285961"/>
    </source>
</evidence>
<feature type="domain" description="PAS" evidence="11">
    <location>
        <begin position="58"/>
        <end position="103"/>
    </location>
</feature>
<dbReference type="PROSITE" id="PS50113">
    <property type="entry name" value="PAC"/>
    <property type="match status" value="1"/>
</dbReference>
<dbReference type="InterPro" id="IPR000014">
    <property type="entry name" value="PAS"/>
</dbReference>
<organism evidence="13 14">
    <name type="scientific">Candidatus Abyssobacteria bacterium SURF_17</name>
    <dbReference type="NCBI Taxonomy" id="2093361"/>
    <lineage>
        <taxon>Bacteria</taxon>
        <taxon>Pseudomonadati</taxon>
        <taxon>Candidatus Hydrogenedentota</taxon>
        <taxon>Candidatus Abyssobacteria</taxon>
    </lineage>
</organism>
<keyword evidence="4" id="KW-0808">Transferase</keyword>
<evidence type="ECO:0000256" key="2">
    <source>
        <dbReference type="ARBA" id="ARBA00012438"/>
    </source>
</evidence>
<dbReference type="SUPFAM" id="SSF47384">
    <property type="entry name" value="Homodimeric domain of signal transducing histidine kinase"/>
    <property type="match status" value="1"/>
</dbReference>
<sequence length="416" mass="45779">MNVQSAENLTEILKTFNESTVKLRQAYDALQLKFGALNRQLEDTNKELSRRIAELSEVKEYLNSILQSVTNGVIAINVKGEITAFNKAAERITGLDAESVIQRAFSEVFATDFGASFQRRSGQMEHGQRYTSRDLKVKGRHPFPVRESNSFTRDGRGEITGAVKVFEDLSELRELEEQARRQDRLAALGQMAATVAHEIRNPLGGIEGFASLLARDFDADDPRSKLVTKIQEGARSLNRVVTELLVFTRPMKLDFKTIELPMLVNETLGFLSSDIKAANIRLQKRLGKGELKVTGDAEQLKRVLLNIMLNAVQAMPNGGTLKVGCRQGSLSPAARKMLGHCRNGSWAEVSIRDSGPGIEESEIPRIFNPFYTTKEKGTGLGLSVAAKIVDAHRGQILASNSPRGGALFVVSLPLEG</sequence>
<dbReference type="InterPro" id="IPR004358">
    <property type="entry name" value="Sig_transdc_His_kin-like_C"/>
</dbReference>
<evidence type="ECO:0000256" key="5">
    <source>
        <dbReference type="ARBA" id="ARBA00022741"/>
    </source>
</evidence>
<dbReference type="SUPFAM" id="SSF55785">
    <property type="entry name" value="PYP-like sensor domain (PAS domain)"/>
    <property type="match status" value="1"/>
</dbReference>
<dbReference type="Pfam" id="PF02518">
    <property type="entry name" value="HATPase_c"/>
    <property type="match status" value="1"/>
</dbReference>
<evidence type="ECO:0000256" key="4">
    <source>
        <dbReference type="ARBA" id="ARBA00022679"/>
    </source>
</evidence>
<proteinExistence type="predicted"/>
<dbReference type="InterPro" id="IPR000700">
    <property type="entry name" value="PAS-assoc_C"/>
</dbReference>
<dbReference type="AlphaFoldDB" id="A0A419F4K2"/>
<reference evidence="13 14" key="1">
    <citation type="journal article" date="2017" name="ISME J.">
        <title>Energy and carbon metabolisms in a deep terrestrial subsurface fluid microbial community.</title>
        <authorList>
            <person name="Momper L."/>
            <person name="Jungbluth S.P."/>
            <person name="Lee M.D."/>
            <person name="Amend J.P."/>
        </authorList>
    </citation>
    <scope>NUCLEOTIDE SEQUENCE [LARGE SCALE GENOMIC DNA]</scope>
    <source>
        <strain evidence="13">SURF_17</strain>
    </source>
</reference>
<dbReference type="Proteomes" id="UP000285961">
    <property type="component" value="Unassembled WGS sequence"/>
</dbReference>
<evidence type="ECO:0000259" key="11">
    <source>
        <dbReference type="PROSITE" id="PS50112"/>
    </source>
</evidence>
<evidence type="ECO:0000256" key="1">
    <source>
        <dbReference type="ARBA" id="ARBA00000085"/>
    </source>
</evidence>
<evidence type="ECO:0000256" key="6">
    <source>
        <dbReference type="ARBA" id="ARBA00022777"/>
    </source>
</evidence>
<keyword evidence="6" id="KW-0418">Kinase</keyword>
<dbReference type="GO" id="GO:0005524">
    <property type="term" value="F:ATP binding"/>
    <property type="evidence" value="ECO:0007669"/>
    <property type="project" value="UniProtKB-KW"/>
</dbReference>
<dbReference type="CDD" id="cd00130">
    <property type="entry name" value="PAS"/>
    <property type="match status" value="1"/>
</dbReference>
<dbReference type="Gene3D" id="3.30.565.10">
    <property type="entry name" value="Histidine kinase-like ATPase, C-terminal domain"/>
    <property type="match status" value="1"/>
</dbReference>